<protein>
    <recommendedName>
        <fullName evidence="2 6">Malonyl CoA-acyl carrier protein transacylase</fullName>
        <ecNumber evidence="1 6">2.3.1.39</ecNumber>
    </recommendedName>
</protein>
<dbReference type="InterPro" id="IPR024925">
    <property type="entry name" value="Malonyl_CoA-ACP_transAc"/>
</dbReference>
<dbReference type="EC" id="2.3.1.39" evidence="1 6"/>
<comment type="catalytic activity">
    <reaction evidence="5 6">
        <text>holo-[ACP] + malonyl-CoA = malonyl-[ACP] + CoA</text>
        <dbReference type="Rhea" id="RHEA:41792"/>
        <dbReference type="Rhea" id="RHEA-COMP:9623"/>
        <dbReference type="Rhea" id="RHEA-COMP:9685"/>
        <dbReference type="ChEBI" id="CHEBI:57287"/>
        <dbReference type="ChEBI" id="CHEBI:57384"/>
        <dbReference type="ChEBI" id="CHEBI:64479"/>
        <dbReference type="ChEBI" id="CHEBI:78449"/>
        <dbReference type="EC" id="2.3.1.39"/>
    </reaction>
</comment>
<reference evidence="9" key="1">
    <citation type="submission" date="2019-02" db="EMBL/GenBank/DDBJ databases">
        <authorList>
            <person name="Gruber-Vodicka R. H."/>
            <person name="Seah K. B. B."/>
        </authorList>
    </citation>
    <scope>NUCLEOTIDE SEQUENCE</scope>
    <source>
        <strain evidence="10">BECK_BY19</strain>
        <strain evidence="9">BECK_BY8</strain>
    </source>
</reference>
<dbReference type="GO" id="GO:0005829">
    <property type="term" value="C:cytosol"/>
    <property type="evidence" value="ECO:0007669"/>
    <property type="project" value="TreeGrafter"/>
</dbReference>
<comment type="similarity">
    <text evidence="6">Belongs to the fabD family.</text>
</comment>
<evidence type="ECO:0000256" key="2">
    <source>
        <dbReference type="ARBA" id="ARBA00018953"/>
    </source>
</evidence>
<dbReference type="AlphaFoldDB" id="A0A451AAU7"/>
<dbReference type="InterPro" id="IPR016035">
    <property type="entry name" value="Acyl_Trfase/lysoPLipase"/>
</dbReference>
<name>A0A451AAU7_9GAMM</name>
<dbReference type="EMBL" id="CAADGD010000063">
    <property type="protein sequence ID" value="VFK71378.1"/>
    <property type="molecule type" value="Genomic_DNA"/>
</dbReference>
<dbReference type="SUPFAM" id="SSF55048">
    <property type="entry name" value="Probable ACP-binding domain of malonyl-CoA ACP transacylase"/>
    <property type="match status" value="1"/>
</dbReference>
<sequence length="314" mass="34170">MENKRNIALLFPGQGSQSVGMGRDLYRAYPTVREVFEECSDRCSMDLAALCFKGPRSKLNATENTQPVIFVLSIAVYRVLAEHGLTPRWVAGHSLGEITAMTAVGCMDLAKGFDLVHERGRLMAEALAGKGSTMAAIEGISTEVIEGWLAKLDDSAWIANRNAPTQTILSGTKTALNRLMEQVRLANGKFTLLPVSGAFHSPLLADAATAFARVIDDIPLREPACPVIGNVQAIPLTTEVDIRAELRAQMCSPVRWADTLTWLRAAGANLLFVEVGYGKMLKGLLLRNIRDARCLTTETPHDIDALLQYVESST</sequence>
<dbReference type="InterPro" id="IPR004410">
    <property type="entry name" value="Malonyl_CoA-ACP_transAc_FabD"/>
</dbReference>
<dbReference type="PANTHER" id="PTHR42681">
    <property type="entry name" value="MALONYL-COA-ACYL CARRIER PROTEIN TRANSACYLASE, MITOCHONDRIAL"/>
    <property type="match status" value="1"/>
</dbReference>
<dbReference type="Gene3D" id="3.40.366.10">
    <property type="entry name" value="Malonyl-Coenzyme A Acyl Carrier Protein, domain 2"/>
    <property type="match status" value="1"/>
</dbReference>
<dbReference type="Pfam" id="PF00698">
    <property type="entry name" value="Acyl_transf_1"/>
    <property type="match status" value="1"/>
</dbReference>
<dbReference type="EMBL" id="CAADFZ010000030">
    <property type="protein sequence ID" value="VFK63156.1"/>
    <property type="molecule type" value="Genomic_DNA"/>
</dbReference>
<accession>A0A451AAU7</accession>
<feature type="active site" evidence="7">
    <location>
        <position position="200"/>
    </location>
</feature>
<dbReference type="PANTHER" id="PTHR42681:SF1">
    <property type="entry name" value="MALONYL-COA-ACYL CARRIER PROTEIN TRANSACYLASE, MITOCHONDRIAL"/>
    <property type="match status" value="1"/>
</dbReference>
<gene>
    <name evidence="9" type="ORF">BECKUNK1418G_GA0071005_103019</name>
    <name evidence="10" type="ORF">BECKUNK1418H_GA0071006_10638</name>
</gene>
<evidence type="ECO:0000313" key="9">
    <source>
        <dbReference type="EMBL" id="VFK63156.1"/>
    </source>
</evidence>
<evidence type="ECO:0000256" key="6">
    <source>
        <dbReference type="PIRNR" id="PIRNR000446"/>
    </source>
</evidence>
<dbReference type="Gene3D" id="3.30.70.250">
    <property type="entry name" value="Malonyl-CoA ACP transacylase, ACP-binding"/>
    <property type="match status" value="1"/>
</dbReference>
<dbReference type="GO" id="GO:0004314">
    <property type="term" value="F:[acyl-carrier-protein] S-malonyltransferase activity"/>
    <property type="evidence" value="ECO:0007669"/>
    <property type="project" value="UniProtKB-EC"/>
</dbReference>
<feature type="active site" evidence="7">
    <location>
        <position position="94"/>
    </location>
</feature>
<dbReference type="InterPro" id="IPR016036">
    <property type="entry name" value="Malonyl_transacylase_ACP-bd"/>
</dbReference>
<dbReference type="InterPro" id="IPR050858">
    <property type="entry name" value="Mal-CoA-ACP_Trans/PKS_FabD"/>
</dbReference>
<evidence type="ECO:0000256" key="5">
    <source>
        <dbReference type="ARBA" id="ARBA00048462"/>
    </source>
</evidence>
<feature type="domain" description="Malonyl-CoA:ACP transacylase (MAT)" evidence="8">
    <location>
        <begin position="10"/>
        <end position="302"/>
    </location>
</feature>
<evidence type="ECO:0000256" key="7">
    <source>
        <dbReference type="PIRSR" id="PIRSR000446-1"/>
    </source>
</evidence>
<proteinExistence type="inferred from homology"/>
<evidence type="ECO:0000259" key="8">
    <source>
        <dbReference type="SMART" id="SM00827"/>
    </source>
</evidence>
<dbReference type="InterPro" id="IPR001227">
    <property type="entry name" value="Ac_transferase_dom_sf"/>
</dbReference>
<evidence type="ECO:0000313" key="10">
    <source>
        <dbReference type="EMBL" id="VFK71378.1"/>
    </source>
</evidence>
<dbReference type="NCBIfam" id="TIGR00128">
    <property type="entry name" value="fabD"/>
    <property type="match status" value="1"/>
</dbReference>
<dbReference type="SMART" id="SM00827">
    <property type="entry name" value="PKS_AT"/>
    <property type="match status" value="1"/>
</dbReference>
<evidence type="ECO:0000256" key="1">
    <source>
        <dbReference type="ARBA" id="ARBA00013258"/>
    </source>
</evidence>
<organism evidence="9">
    <name type="scientific">Candidatus Kentrum sp. UNK</name>
    <dbReference type="NCBI Taxonomy" id="2126344"/>
    <lineage>
        <taxon>Bacteria</taxon>
        <taxon>Pseudomonadati</taxon>
        <taxon>Pseudomonadota</taxon>
        <taxon>Gammaproteobacteria</taxon>
        <taxon>Candidatus Kentrum</taxon>
    </lineage>
</organism>
<dbReference type="GO" id="GO:0006633">
    <property type="term" value="P:fatty acid biosynthetic process"/>
    <property type="evidence" value="ECO:0007669"/>
    <property type="project" value="TreeGrafter"/>
</dbReference>
<evidence type="ECO:0000256" key="3">
    <source>
        <dbReference type="ARBA" id="ARBA00022679"/>
    </source>
</evidence>
<evidence type="ECO:0000256" key="4">
    <source>
        <dbReference type="ARBA" id="ARBA00023315"/>
    </source>
</evidence>
<keyword evidence="3 6" id="KW-0808">Transferase</keyword>
<dbReference type="SUPFAM" id="SSF52151">
    <property type="entry name" value="FabD/lysophospholipase-like"/>
    <property type="match status" value="1"/>
</dbReference>
<dbReference type="PIRSF" id="PIRSF000446">
    <property type="entry name" value="Mct"/>
    <property type="match status" value="1"/>
</dbReference>
<dbReference type="InterPro" id="IPR014043">
    <property type="entry name" value="Acyl_transferase_dom"/>
</dbReference>
<keyword evidence="4 6" id="KW-0012">Acyltransferase</keyword>